<dbReference type="KEGG" id="sphc:CVN68_01990"/>
<reference evidence="1 2" key="1">
    <citation type="submission" date="2017-11" db="EMBL/GenBank/DDBJ databases">
        <title>Complete genome sequence of Sphingomonas sp. Strain Cra20, a psychrotolerant potential plant growth promoting rhizobacteria.</title>
        <authorList>
            <person name="Luo Y."/>
        </authorList>
    </citation>
    <scope>NUCLEOTIDE SEQUENCE [LARGE SCALE GENOMIC DNA]</scope>
    <source>
        <strain evidence="1 2">Cra20</strain>
    </source>
</reference>
<keyword evidence="2" id="KW-1185">Reference proteome</keyword>
<dbReference type="EMBL" id="CP024923">
    <property type="protein sequence ID" value="ATY30905.1"/>
    <property type="molecule type" value="Genomic_DNA"/>
</dbReference>
<dbReference type="RefSeq" id="WP_100280716.1">
    <property type="nucleotide sequence ID" value="NZ_CP024923.1"/>
</dbReference>
<accession>A0A2K8MAK1</accession>
<dbReference type="Proteomes" id="UP000229081">
    <property type="component" value="Chromosome"/>
</dbReference>
<sequence length="798" mass="84452">MKTVTQDFTPCVPGAFDGGLSRTAYYDGMVLAADDLLREQKYWRIKRKLTNRALGNGIVWGLGLDWDPKLARFTVCPGYGLSCCGDDLIVECPEFVTERQLIDPCSEAFRSLVSKGLDPCCDDRRPDAPVEAALLLEYVECPEDPRRVYEDPCAQAPKGCRYGAVRETVRLTLIPPPHKPDCGPIPGFLKTLAEVRAELEKTGVAMPDPMATPADPSTEVSLTAIGADGATTEGDSSKLKVKQGESIKLGAGTAANPARLRVGITPPPGYFCAKATFKGVDAPVVDSLMGWSGEIDLTAAGANDRTAILDFLPFIGGGTSYHVLYSFTPGAANGAPELTIAATEVETRDAPEDCASLLRKGILCSGDAIGTLRTLALATLYGWVAGALAPATCRGSIQPGEAPAEPDPMRVSLAWTICWMAWKSLFGIDMDDARARGLQACLRRLFADWCDGFHYKGPHCCENAHGIILGSVQVSPKGKILCFDEWAYRRHVLTGPLLTHWGSQFGLAPLDVVAGRFASWICCVAGVRLPERATDQSTTNGVAMPVGAAMLSVGQQLPEGAVVNGMTIGARREVGAADFMQNMARAFSQDKAAEGATEAMVIASKQLDMALVVPVASRQVASVEAQNGVDTELAAVKAAMPAMARQPMVDYVARLADELPLTALKPATDSPLFAPMVAALSRAEINSIGELVAAGPEAAVAKARADLVDLPAFADPPSVDRAMALVYDRATKTLASAGKVIADEAKARTPDEAFTRAELPDVASKVQHALKPMLKQGQPASLAMLRTVAAKAVTSAPG</sequence>
<evidence type="ECO:0000313" key="1">
    <source>
        <dbReference type="EMBL" id="ATY30905.1"/>
    </source>
</evidence>
<protein>
    <submittedName>
        <fullName evidence="1">Uncharacterized protein</fullName>
    </submittedName>
</protein>
<dbReference type="OrthoDB" id="7605005at2"/>
<name>A0A2K8MAK1_9SPHN</name>
<evidence type="ECO:0000313" key="2">
    <source>
        <dbReference type="Proteomes" id="UP000229081"/>
    </source>
</evidence>
<proteinExistence type="predicted"/>
<organism evidence="1 2">
    <name type="scientific">Sphingomonas psychrotolerans</name>
    <dbReference type="NCBI Taxonomy" id="1327635"/>
    <lineage>
        <taxon>Bacteria</taxon>
        <taxon>Pseudomonadati</taxon>
        <taxon>Pseudomonadota</taxon>
        <taxon>Alphaproteobacteria</taxon>
        <taxon>Sphingomonadales</taxon>
        <taxon>Sphingomonadaceae</taxon>
        <taxon>Sphingomonas</taxon>
    </lineage>
</organism>
<gene>
    <name evidence="1" type="ORF">CVN68_01990</name>
</gene>
<dbReference type="AlphaFoldDB" id="A0A2K8MAK1"/>